<dbReference type="GO" id="GO:0000976">
    <property type="term" value="F:transcription cis-regulatory region binding"/>
    <property type="evidence" value="ECO:0007669"/>
    <property type="project" value="TreeGrafter"/>
</dbReference>
<dbReference type="PANTHER" id="PTHR30055:SF234">
    <property type="entry name" value="HTH-TYPE TRANSCRIPTIONAL REGULATOR BETI"/>
    <property type="match status" value="1"/>
</dbReference>
<evidence type="ECO:0000259" key="5">
    <source>
        <dbReference type="PROSITE" id="PS50977"/>
    </source>
</evidence>
<keyword evidence="7" id="KW-1185">Reference proteome</keyword>
<sequence>MRTVTAAQTRPTTRGERARARPREILAAARELFARKGFETARMDEVAAAVGVTKPAVYRYFPSKDRLIEALLEEDLAEPARAVVRWVDEHPGPISDMVAGFSERVEQLQSTGLTRRYLMLAMDEAGRRPEIAGFIRREVLAPGLVALARAFERAMTRGELAAGNDPLLMARLFYAPFLQTSLGAVGYALPMDDAVERGHYRAFHVAAFLRAFAP</sequence>
<dbReference type="Gene3D" id="1.10.357.10">
    <property type="entry name" value="Tetracycline Repressor, domain 2"/>
    <property type="match status" value="1"/>
</dbReference>
<dbReference type="KEGG" id="cmb:CSW64_00075"/>
<gene>
    <name evidence="6" type="ORF">CSW64_00075</name>
</gene>
<dbReference type="Pfam" id="PF00440">
    <property type="entry name" value="TetR_N"/>
    <property type="match status" value="1"/>
</dbReference>
<dbReference type="InterPro" id="IPR011075">
    <property type="entry name" value="TetR_C"/>
</dbReference>
<dbReference type="OrthoDB" id="7185252at2"/>
<dbReference type="InterPro" id="IPR009057">
    <property type="entry name" value="Homeodomain-like_sf"/>
</dbReference>
<dbReference type="InterPro" id="IPR036271">
    <property type="entry name" value="Tet_transcr_reg_TetR-rel_C_sf"/>
</dbReference>
<evidence type="ECO:0000256" key="1">
    <source>
        <dbReference type="ARBA" id="ARBA00023015"/>
    </source>
</evidence>
<evidence type="ECO:0000313" key="6">
    <source>
        <dbReference type="EMBL" id="ATQ40914.1"/>
    </source>
</evidence>
<dbReference type="PROSITE" id="PS50977">
    <property type="entry name" value="HTH_TETR_2"/>
    <property type="match status" value="1"/>
</dbReference>
<evidence type="ECO:0000313" key="7">
    <source>
        <dbReference type="Proteomes" id="UP000228945"/>
    </source>
</evidence>
<evidence type="ECO:0000256" key="2">
    <source>
        <dbReference type="ARBA" id="ARBA00023125"/>
    </source>
</evidence>
<dbReference type="SUPFAM" id="SSF46689">
    <property type="entry name" value="Homeodomain-like"/>
    <property type="match status" value="1"/>
</dbReference>
<proteinExistence type="predicted"/>
<keyword evidence="3" id="KW-0804">Transcription</keyword>
<dbReference type="InterPro" id="IPR050109">
    <property type="entry name" value="HTH-type_TetR-like_transc_reg"/>
</dbReference>
<dbReference type="PANTHER" id="PTHR30055">
    <property type="entry name" value="HTH-TYPE TRANSCRIPTIONAL REGULATOR RUTR"/>
    <property type="match status" value="1"/>
</dbReference>
<dbReference type="AlphaFoldDB" id="A0A2D2ASD0"/>
<dbReference type="Pfam" id="PF16859">
    <property type="entry name" value="TetR_C_11"/>
    <property type="match status" value="1"/>
</dbReference>
<accession>A0A2D2ASD0</accession>
<keyword evidence="2 4" id="KW-0238">DNA-binding</keyword>
<evidence type="ECO:0000256" key="3">
    <source>
        <dbReference type="ARBA" id="ARBA00023163"/>
    </source>
</evidence>
<name>A0A2D2ASD0_9CAUL</name>
<protein>
    <recommendedName>
        <fullName evidence="5">HTH tetR-type domain-containing protein</fullName>
    </recommendedName>
</protein>
<dbReference type="Proteomes" id="UP000228945">
    <property type="component" value="Chromosome"/>
</dbReference>
<feature type="DNA-binding region" description="H-T-H motif" evidence="4">
    <location>
        <begin position="42"/>
        <end position="61"/>
    </location>
</feature>
<dbReference type="EMBL" id="CP024201">
    <property type="protein sequence ID" value="ATQ40914.1"/>
    <property type="molecule type" value="Genomic_DNA"/>
</dbReference>
<dbReference type="FunFam" id="1.10.10.60:FF:000141">
    <property type="entry name" value="TetR family transcriptional regulator"/>
    <property type="match status" value="1"/>
</dbReference>
<feature type="domain" description="HTH tetR-type" evidence="5">
    <location>
        <begin position="19"/>
        <end position="79"/>
    </location>
</feature>
<dbReference type="SUPFAM" id="SSF48498">
    <property type="entry name" value="Tetracyclin repressor-like, C-terminal domain"/>
    <property type="match status" value="1"/>
</dbReference>
<keyword evidence="1" id="KW-0805">Transcription regulation</keyword>
<dbReference type="InterPro" id="IPR001647">
    <property type="entry name" value="HTH_TetR"/>
</dbReference>
<reference evidence="6 7" key="1">
    <citation type="submission" date="2017-10" db="EMBL/GenBank/DDBJ databases">
        <title>Genome sequence of Caulobacter mirabilis FWC38.</title>
        <authorList>
            <person name="Fiebig A."/>
            <person name="Crosson S."/>
        </authorList>
    </citation>
    <scope>NUCLEOTIDE SEQUENCE [LARGE SCALE GENOMIC DNA]</scope>
    <source>
        <strain evidence="6 7">FWC 38</strain>
    </source>
</reference>
<evidence type="ECO:0000256" key="4">
    <source>
        <dbReference type="PROSITE-ProRule" id="PRU00335"/>
    </source>
</evidence>
<dbReference type="PRINTS" id="PR00455">
    <property type="entry name" value="HTHTETR"/>
</dbReference>
<dbReference type="GO" id="GO:0003700">
    <property type="term" value="F:DNA-binding transcription factor activity"/>
    <property type="evidence" value="ECO:0007669"/>
    <property type="project" value="TreeGrafter"/>
</dbReference>
<organism evidence="6 7">
    <name type="scientific">Caulobacter mirabilis</name>
    <dbReference type="NCBI Taxonomy" id="69666"/>
    <lineage>
        <taxon>Bacteria</taxon>
        <taxon>Pseudomonadati</taxon>
        <taxon>Pseudomonadota</taxon>
        <taxon>Alphaproteobacteria</taxon>
        <taxon>Caulobacterales</taxon>
        <taxon>Caulobacteraceae</taxon>
        <taxon>Caulobacter</taxon>
    </lineage>
</organism>